<feature type="binding site" evidence="5">
    <location>
        <position position="198"/>
    </location>
    <ligand>
        <name>substrate</name>
    </ligand>
</feature>
<feature type="binding site" evidence="5">
    <location>
        <begin position="249"/>
        <end position="250"/>
    </location>
    <ligand>
        <name>substrate</name>
    </ligand>
</feature>
<comment type="pathway">
    <text evidence="5">Amino-acid biosynthesis; L-methionine biosynthesis via salvage pathway; L-methionine from S-methyl-5-thio-alpha-D-ribose 1-phosphate: step 1/6.</text>
</comment>
<protein>
    <recommendedName>
        <fullName evidence="5">Methylthioribose-1-phosphate isomerase</fullName>
        <shortName evidence="5">M1Pi</shortName>
        <shortName evidence="5">MTR-1-P isomerase</shortName>
        <ecNumber evidence="5">5.3.1.23</ecNumber>
    </recommendedName>
    <alternativeName>
        <fullName evidence="5">S-methyl-5-thioribose-1-phosphate isomerase</fullName>
    </alternativeName>
</protein>
<keyword evidence="1 5" id="KW-0413">Isomerase</keyword>
<dbReference type="InterPro" id="IPR011559">
    <property type="entry name" value="Initiation_fac_2B_a/b/d"/>
</dbReference>
<dbReference type="InterPro" id="IPR000649">
    <property type="entry name" value="IF-2B-related"/>
</dbReference>
<dbReference type="InterPro" id="IPR027363">
    <property type="entry name" value="M1Pi_N"/>
</dbReference>
<dbReference type="NCBIfam" id="TIGR00512">
    <property type="entry name" value="salvage_mtnA"/>
    <property type="match status" value="1"/>
</dbReference>
<dbReference type="HAMAP" id="MF_01678">
    <property type="entry name" value="Salvage_MtnA"/>
    <property type="match status" value="1"/>
</dbReference>
<dbReference type="NCBIfam" id="NF004326">
    <property type="entry name" value="PRK05720.1"/>
    <property type="match status" value="1"/>
</dbReference>
<dbReference type="PANTHER" id="PTHR43475:SF1">
    <property type="entry name" value="METHYLTHIORIBOSE-1-PHOSPHATE ISOMERASE"/>
    <property type="match status" value="1"/>
</dbReference>
<feature type="site" description="Transition state stabilizer" evidence="5">
    <location>
        <position position="159"/>
    </location>
</feature>
<evidence type="ECO:0000313" key="7">
    <source>
        <dbReference type="Proteomes" id="UP000265509"/>
    </source>
</evidence>
<evidence type="ECO:0000256" key="5">
    <source>
        <dbReference type="HAMAP-Rule" id="MF_01678"/>
    </source>
</evidence>
<dbReference type="GO" id="GO:0019509">
    <property type="term" value="P:L-methionine salvage from methylthioadenosine"/>
    <property type="evidence" value="ECO:0007669"/>
    <property type="project" value="UniProtKB-UniRule"/>
</dbReference>
<dbReference type="EMBL" id="QRAN01000010">
    <property type="protein sequence ID" value="RLQ21827.1"/>
    <property type="molecule type" value="Genomic_DNA"/>
</dbReference>
<name>A0A3L7DW80_9GAMM</name>
<dbReference type="RefSeq" id="WP_117954523.1">
    <property type="nucleotide sequence ID" value="NZ_QRAN01000010.1"/>
</dbReference>
<proteinExistence type="inferred from homology"/>
<dbReference type="FunFam" id="3.40.50.10470:FF:000006">
    <property type="entry name" value="Methylthioribose-1-phosphate isomerase"/>
    <property type="match status" value="1"/>
</dbReference>
<feature type="binding site" evidence="5">
    <location>
        <begin position="52"/>
        <end position="54"/>
    </location>
    <ligand>
        <name>substrate</name>
    </ligand>
</feature>
<reference evidence="6 7" key="1">
    <citation type="submission" date="2018-07" db="EMBL/GenBank/DDBJ databases">
        <title>Halioglobus sp. genome submission.</title>
        <authorList>
            <person name="Ye M.-Q."/>
            <person name="Du Z.-J."/>
        </authorList>
    </citation>
    <scope>NUCLEOTIDE SEQUENCE [LARGE SCALE GENOMIC DNA]</scope>
    <source>
        <strain evidence="6 7">U0301</strain>
    </source>
</reference>
<gene>
    <name evidence="5 6" type="primary">mtnA</name>
    <name evidence="6" type="ORF">DWB85_11110</name>
</gene>
<accession>A0A3L7DW80</accession>
<comment type="similarity">
    <text evidence="5">Belongs to the EIF-2B alpha/beta/delta subunits family. MtnA subfamily.</text>
</comment>
<comment type="caution">
    <text evidence="6">The sequence shown here is derived from an EMBL/GenBank/DDBJ whole genome shotgun (WGS) entry which is preliminary data.</text>
</comment>
<evidence type="ECO:0000256" key="3">
    <source>
        <dbReference type="ARBA" id="ARBA00051169"/>
    </source>
</evidence>
<dbReference type="InterPro" id="IPR037171">
    <property type="entry name" value="NagB/RpiA_transferase-like"/>
</dbReference>
<dbReference type="Gene3D" id="1.20.120.420">
    <property type="entry name" value="translation initiation factor eif-2b, domain 1"/>
    <property type="match status" value="1"/>
</dbReference>
<dbReference type="EC" id="5.3.1.23" evidence="5"/>
<sequence>MFSSDDLASLRSDAVSGAVEIIDQTLLPHTLRWVHLDSLEAYCHAISAMQVRGAPLIGISAAFGLAHAVAGDPSDAGIRQASERLLATRPTAVNLRWALEAMAQEILPLALDKRAGAARARAIALRQADIDNCAAIGDHGLALLRDMPRGDTLNIMTHCNAGWLATIQWGTALAPIYKARAAGLPVHVWVSETRPRNQGMNLTAWELQRAGVPCTVVADNSCGQLLRSGAVDCVIVGSDRTAANGDVCNKVGTYLKALAAADNNIPFYVALPESTIDWRCAGGGDIPIEERDPLEVLAIAGVDAAGQGLEVNLAAAGTRAANPAFDVTPARLVTGLVTEHGVYAASVEGLASLKDQLQGLAEGVNKG</sequence>
<dbReference type="AlphaFoldDB" id="A0A3L7DW80"/>
<dbReference type="UniPathway" id="UPA00904">
    <property type="reaction ID" value="UER00874"/>
</dbReference>
<dbReference type="InterPro" id="IPR042529">
    <property type="entry name" value="IF_2B-like_C"/>
</dbReference>
<comment type="function">
    <text evidence="4">Catalyzes the interconversion of methylthioribose-1-phosphate (MTR-1-P) into methylthioribulose-1-phosphate (MTRu-1-P). Also catalyzes the interconversion of 5-deoxyribose 1-phosphate and 5-deoxyribulose 1-phosphate. Part of a bifunctional DHAP-shunt salvage pathway for SAM by-products.</text>
</comment>
<comment type="catalytic activity">
    <reaction evidence="3">
        <text>5-(methylsulfanyl)-alpha-D-ribose 1-phosphate = 5-(methylsulfanyl)-D-ribulose 1-phosphate</text>
        <dbReference type="Rhea" id="RHEA:19989"/>
        <dbReference type="ChEBI" id="CHEBI:58533"/>
        <dbReference type="ChEBI" id="CHEBI:58548"/>
        <dbReference type="EC" id="5.3.1.23"/>
    </reaction>
    <physiologicalReaction direction="left-to-right" evidence="3">
        <dbReference type="Rhea" id="RHEA:19990"/>
    </physiologicalReaction>
</comment>
<dbReference type="Pfam" id="PF01008">
    <property type="entry name" value="IF-2B"/>
    <property type="match status" value="1"/>
</dbReference>
<dbReference type="OrthoDB" id="9803436at2"/>
<dbReference type="InterPro" id="IPR005251">
    <property type="entry name" value="IF-M1Pi"/>
</dbReference>
<dbReference type="SUPFAM" id="SSF100950">
    <property type="entry name" value="NagB/RpiA/CoA transferase-like"/>
    <property type="match status" value="1"/>
</dbReference>
<dbReference type="PANTHER" id="PTHR43475">
    <property type="entry name" value="METHYLTHIORIBOSE-1-PHOSPHATE ISOMERASE"/>
    <property type="match status" value="1"/>
</dbReference>
<comment type="catalytic activity">
    <reaction evidence="2">
        <text>5-deoxy-alpha-D-ribose 1-phosphate = 5-deoxy-D-ribulose 1-phosphate</text>
        <dbReference type="Rhea" id="RHEA:61296"/>
        <dbReference type="ChEBI" id="CHEBI:58749"/>
        <dbReference type="ChEBI" id="CHEBI:144504"/>
    </reaction>
    <physiologicalReaction direction="left-to-right" evidence="2">
        <dbReference type="Rhea" id="RHEA:61297"/>
    </physiologicalReaction>
</comment>
<dbReference type="Proteomes" id="UP000265509">
    <property type="component" value="Unassembled WGS sequence"/>
</dbReference>
<dbReference type="GO" id="GO:0046523">
    <property type="term" value="F:S-methyl-5-thioribose-1-phosphate isomerase activity"/>
    <property type="evidence" value="ECO:0007669"/>
    <property type="project" value="UniProtKB-UniRule"/>
</dbReference>
<evidence type="ECO:0000256" key="2">
    <source>
        <dbReference type="ARBA" id="ARBA00050906"/>
    </source>
</evidence>
<organism evidence="6 7">
    <name type="scientific">Seongchinamella sediminis</name>
    <dbReference type="NCBI Taxonomy" id="2283635"/>
    <lineage>
        <taxon>Bacteria</taxon>
        <taxon>Pseudomonadati</taxon>
        <taxon>Pseudomonadota</taxon>
        <taxon>Gammaproteobacteria</taxon>
        <taxon>Cellvibrionales</taxon>
        <taxon>Halieaceae</taxon>
        <taxon>Seongchinamella</taxon>
    </lineage>
</organism>
<dbReference type="Gene3D" id="3.40.50.10470">
    <property type="entry name" value="Translation initiation factor eif-2b, domain 2"/>
    <property type="match status" value="1"/>
</dbReference>
<keyword evidence="5" id="KW-0486">Methionine biosynthesis</keyword>
<keyword evidence="7" id="KW-1185">Reference proteome</keyword>
<evidence type="ECO:0000256" key="1">
    <source>
        <dbReference type="ARBA" id="ARBA00023235"/>
    </source>
</evidence>
<keyword evidence="5" id="KW-0028">Amino-acid biosynthesis</keyword>
<feature type="active site" description="Proton donor" evidence="5">
    <location>
        <position position="239"/>
    </location>
</feature>
<dbReference type="NCBIfam" id="TIGR00524">
    <property type="entry name" value="eIF-2B_rel"/>
    <property type="match status" value="1"/>
</dbReference>
<feature type="binding site" evidence="5">
    <location>
        <position position="89"/>
    </location>
    <ligand>
        <name>substrate</name>
    </ligand>
</feature>
<evidence type="ECO:0000256" key="4">
    <source>
        <dbReference type="ARBA" id="ARBA00058145"/>
    </source>
</evidence>
<evidence type="ECO:0000313" key="6">
    <source>
        <dbReference type="EMBL" id="RLQ21827.1"/>
    </source>
</evidence>
<dbReference type="FunFam" id="1.20.120.420:FF:000003">
    <property type="entry name" value="Methylthioribose-1-phosphate isomerase"/>
    <property type="match status" value="1"/>
</dbReference>